<dbReference type="NCBIfam" id="TIGR02532">
    <property type="entry name" value="IV_pilin_GFxxxE"/>
    <property type="match status" value="1"/>
</dbReference>
<dbReference type="InterPro" id="IPR012902">
    <property type="entry name" value="N_methyl_site"/>
</dbReference>
<gene>
    <name evidence="2" type="ORF">A3D81_00375</name>
</gene>
<dbReference type="SUPFAM" id="SSF54523">
    <property type="entry name" value="Pili subunits"/>
    <property type="match status" value="1"/>
</dbReference>
<dbReference type="AlphaFoldDB" id="A0A1F5GJ21"/>
<dbReference type="GO" id="GO:0015628">
    <property type="term" value="P:protein secretion by the type II secretion system"/>
    <property type="evidence" value="ECO:0007669"/>
    <property type="project" value="InterPro"/>
</dbReference>
<dbReference type="PANTHER" id="PTHR30093">
    <property type="entry name" value="GENERAL SECRETION PATHWAY PROTEIN G"/>
    <property type="match status" value="1"/>
</dbReference>
<keyword evidence="1" id="KW-0488">Methylation</keyword>
<evidence type="ECO:0000256" key="1">
    <source>
        <dbReference type="ARBA" id="ARBA00022481"/>
    </source>
</evidence>
<protein>
    <recommendedName>
        <fullName evidence="4">Type II secretion system protein GspG C-terminal domain-containing protein</fullName>
    </recommendedName>
</protein>
<dbReference type="EMBL" id="MFBE01000008">
    <property type="protein sequence ID" value="OGD91829.1"/>
    <property type="molecule type" value="Genomic_DNA"/>
</dbReference>
<comment type="caution">
    <text evidence="2">The sequence shown here is derived from an EMBL/GenBank/DDBJ whole genome shotgun (WGS) entry which is preliminary data.</text>
</comment>
<dbReference type="Pfam" id="PF07963">
    <property type="entry name" value="N_methyl"/>
    <property type="match status" value="1"/>
</dbReference>
<evidence type="ECO:0000313" key="3">
    <source>
        <dbReference type="Proteomes" id="UP000178492"/>
    </source>
</evidence>
<dbReference type="Gene3D" id="3.30.700.10">
    <property type="entry name" value="Glycoprotein, Type 4 Pilin"/>
    <property type="match status" value="1"/>
</dbReference>
<dbReference type="STRING" id="1797715.A3D81_00375"/>
<dbReference type="PRINTS" id="PR00813">
    <property type="entry name" value="BCTERIALGSPG"/>
</dbReference>
<dbReference type="InterPro" id="IPR045584">
    <property type="entry name" value="Pilin-like"/>
</dbReference>
<sequence length="181" mass="19891">MKRGFTLIELLIVITIIGILASLTLASYGNAQSKGRDGVRKSDLAQMKRALELAKSDCSGSAWYPYFTDYTSLATYLADPDLKYLSSVIEDPQNSDPQVYKYVTSAISTNLVCPNDAGLLNPPTEGINGATDYSLWVKLERPQDAQSLDSRKKCKNKPGRDGPTTDWELAVHAGYFVICNN</sequence>
<organism evidence="2 3">
    <name type="scientific">Candidatus Curtissbacteria bacterium RIFCSPHIGHO2_02_FULL_40_17</name>
    <dbReference type="NCBI Taxonomy" id="1797715"/>
    <lineage>
        <taxon>Bacteria</taxon>
        <taxon>Candidatus Curtissiibacteriota</taxon>
    </lineage>
</organism>
<evidence type="ECO:0008006" key="4">
    <source>
        <dbReference type="Google" id="ProtNLM"/>
    </source>
</evidence>
<dbReference type="Proteomes" id="UP000178492">
    <property type="component" value="Unassembled WGS sequence"/>
</dbReference>
<dbReference type="InterPro" id="IPR000983">
    <property type="entry name" value="Bac_GSPG_pilin"/>
</dbReference>
<proteinExistence type="predicted"/>
<reference evidence="2 3" key="1">
    <citation type="journal article" date="2016" name="Nat. Commun.">
        <title>Thousands of microbial genomes shed light on interconnected biogeochemical processes in an aquifer system.</title>
        <authorList>
            <person name="Anantharaman K."/>
            <person name="Brown C.T."/>
            <person name="Hug L.A."/>
            <person name="Sharon I."/>
            <person name="Castelle C.J."/>
            <person name="Probst A.J."/>
            <person name="Thomas B.C."/>
            <person name="Singh A."/>
            <person name="Wilkins M.J."/>
            <person name="Karaoz U."/>
            <person name="Brodie E.L."/>
            <person name="Williams K.H."/>
            <person name="Hubbard S.S."/>
            <person name="Banfield J.F."/>
        </authorList>
    </citation>
    <scope>NUCLEOTIDE SEQUENCE [LARGE SCALE GENOMIC DNA]</scope>
</reference>
<accession>A0A1F5GJ21</accession>
<dbReference type="PROSITE" id="PS00409">
    <property type="entry name" value="PROKAR_NTER_METHYL"/>
    <property type="match status" value="1"/>
</dbReference>
<evidence type="ECO:0000313" key="2">
    <source>
        <dbReference type="EMBL" id="OGD91829.1"/>
    </source>
</evidence>
<name>A0A1F5GJ21_9BACT</name>
<dbReference type="GO" id="GO:0015627">
    <property type="term" value="C:type II protein secretion system complex"/>
    <property type="evidence" value="ECO:0007669"/>
    <property type="project" value="InterPro"/>
</dbReference>